<keyword evidence="1" id="KW-1003">Cell membrane</keyword>
<dbReference type="EMBL" id="CP034159">
    <property type="protein sequence ID" value="AZI33335.1"/>
    <property type="molecule type" value="Genomic_DNA"/>
</dbReference>
<keyword evidence="3" id="KW-0328">Glycosyltransferase</keyword>
<keyword evidence="2" id="KW-0997">Cell inner membrane</keyword>
<name>A0A3G8XIM4_9FLAO</name>
<keyword evidence="5" id="KW-0472">Membrane</keyword>
<keyword evidence="4" id="KW-0808">Transferase</keyword>
<evidence type="ECO:0000313" key="7">
    <source>
        <dbReference type="Proteomes" id="UP000270185"/>
    </source>
</evidence>
<sequence length="385" mass="45607">MPEIYHFCEDEKFINSGYAQFEELYPEQNHFYIYNLNESIPKHIHLNSRFTIIDNLKKTIEELPEKSIIIFHSLPQNIIEHLKFLPKKAITVGLFFGFEVYNDPFLYSENKALSPLTKLYFADKSLTFKKKLKEKIWPIYRIVKKDLYLTQRERKINALRRLDYFGTSFKEEHVMIQKLLGLKRPVFNFWYYPLEKILETDAPINLNKSKVMIGNSGFKTNNHLDVFKRLSELKIKNKEIFSPVSYGDQKYISAIREKALIPGNTFAFMEDFMSLQDYQNVLDDVQVAILNTRRQQAVGNIIALIYAGAKVFISERSTFFHYLKRNKIKVFSYEKDLLSHHFDTAFSQKEIEYNRTILTKIFSSETLKKELKKSVEEVFSDLKKK</sequence>
<protein>
    <recommendedName>
        <fullName evidence="8">4-alpha-L-fucosyltransferase</fullName>
    </recommendedName>
</protein>
<dbReference type="OrthoDB" id="1083028at2"/>
<accession>A0A3G8XIM4</accession>
<dbReference type="KEGG" id="ccas:EIB73_09145"/>
<reference evidence="7" key="1">
    <citation type="submission" date="2018-11" db="EMBL/GenBank/DDBJ databases">
        <title>Proposal to divide the Flavobacteriaceae and reorganize its genera based on Amino Acid Identity values calculated from whole genome sequences.</title>
        <authorList>
            <person name="Nicholson A.C."/>
            <person name="Gulvik C.A."/>
            <person name="Whitney A.M."/>
            <person name="Humrighouse B.W."/>
            <person name="Bell M."/>
            <person name="Holmes B."/>
            <person name="Steigerwalt A.G."/>
            <person name="Villarma A."/>
            <person name="Sheth M."/>
            <person name="Batra D."/>
            <person name="Pryor J."/>
            <person name="Bernardet J.-F."/>
            <person name="Hugo C."/>
            <person name="Kampfer P."/>
            <person name="Newman J.D."/>
            <person name="McQuiston J.R."/>
        </authorList>
    </citation>
    <scope>NUCLEOTIDE SEQUENCE [LARGE SCALE GENOMIC DNA]</scope>
    <source>
        <strain evidence="7">G0081</strain>
    </source>
</reference>
<evidence type="ECO:0000256" key="2">
    <source>
        <dbReference type="ARBA" id="ARBA00022519"/>
    </source>
</evidence>
<organism evidence="6 7">
    <name type="scientific">Kaistella carnis</name>
    <dbReference type="NCBI Taxonomy" id="1241979"/>
    <lineage>
        <taxon>Bacteria</taxon>
        <taxon>Pseudomonadati</taxon>
        <taxon>Bacteroidota</taxon>
        <taxon>Flavobacteriia</taxon>
        <taxon>Flavobacteriales</taxon>
        <taxon>Weeksellaceae</taxon>
        <taxon>Chryseobacterium group</taxon>
        <taxon>Kaistella</taxon>
    </lineage>
</organism>
<dbReference type="Proteomes" id="UP000270185">
    <property type="component" value="Chromosome"/>
</dbReference>
<evidence type="ECO:0000256" key="5">
    <source>
        <dbReference type="ARBA" id="ARBA00023136"/>
    </source>
</evidence>
<keyword evidence="7" id="KW-1185">Reference proteome</keyword>
<dbReference type="GO" id="GO:0009246">
    <property type="term" value="P:enterobacterial common antigen biosynthetic process"/>
    <property type="evidence" value="ECO:0007669"/>
    <property type="project" value="InterPro"/>
</dbReference>
<dbReference type="AlphaFoldDB" id="A0A3G8XIM4"/>
<evidence type="ECO:0000256" key="1">
    <source>
        <dbReference type="ARBA" id="ARBA00022475"/>
    </source>
</evidence>
<evidence type="ECO:0000256" key="4">
    <source>
        <dbReference type="ARBA" id="ARBA00022679"/>
    </source>
</evidence>
<evidence type="ECO:0008006" key="8">
    <source>
        <dbReference type="Google" id="ProtNLM"/>
    </source>
</evidence>
<evidence type="ECO:0000313" key="6">
    <source>
        <dbReference type="EMBL" id="AZI33335.1"/>
    </source>
</evidence>
<evidence type="ECO:0000256" key="3">
    <source>
        <dbReference type="ARBA" id="ARBA00022676"/>
    </source>
</evidence>
<dbReference type="InterPro" id="IPR009993">
    <property type="entry name" value="WecF"/>
</dbReference>
<dbReference type="Pfam" id="PF07429">
    <property type="entry name" value="Glyco_transf_56"/>
    <property type="match status" value="1"/>
</dbReference>
<proteinExistence type="predicted"/>
<dbReference type="GO" id="GO:0008417">
    <property type="term" value="F:fucosyltransferase activity"/>
    <property type="evidence" value="ECO:0007669"/>
    <property type="project" value="InterPro"/>
</dbReference>
<gene>
    <name evidence="6" type="ORF">EIB73_09145</name>
</gene>